<feature type="region of interest" description="Disordered" evidence="1">
    <location>
        <begin position="262"/>
        <end position="360"/>
    </location>
</feature>
<dbReference type="AlphaFoldDB" id="K0K1E8"/>
<feature type="compositionally biased region" description="Gly residues" evidence="1">
    <location>
        <begin position="162"/>
        <end position="171"/>
    </location>
</feature>
<evidence type="ECO:0000256" key="1">
    <source>
        <dbReference type="SAM" id="MobiDB-lite"/>
    </source>
</evidence>
<gene>
    <name evidence="2" type="ordered locus">BN6_33790</name>
</gene>
<feature type="compositionally biased region" description="Gly residues" evidence="1">
    <location>
        <begin position="290"/>
        <end position="302"/>
    </location>
</feature>
<feature type="region of interest" description="Disordered" evidence="1">
    <location>
        <begin position="155"/>
        <end position="180"/>
    </location>
</feature>
<protein>
    <recommendedName>
        <fullName evidence="4">Polymorphic outer membrane protein</fullName>
    </recommendedName>
</protein>
<proteinExistence type="predicted"/>
<evidence type="ECO:0008006" key="4">
    <source>
        <dbReference type="Google" id="ProtNLM"/>
    </source>
</evidence>
<sequence>MRRNGYGLVIGVLALGTGVVVVPAAGAAEQVPCDTASLIAAIDRVNAANTYEQLQLTPGCTYRLTEPVGDDALPIGNAGLPRITGRVGLRGADVAIVRDEAAPRFRVFRVEKGALLDLDGITVSGGHTPDSLDVGSWHLDGGGIHNAGTTVLTRSTVSGNRTGNGGTGKTGSPGVRGQLGGYGGDGGGIYNDGGGATLRVLQSTVRNNVTGDGGTGGQGGHGLLLDTGYAWPAGAGSVGGNGGHGGGIYNGGTLELVDSTLEGNRTGAGGAGGAGGDGSDNPRGNPSKGAQGGTGGHGGNGAGLASDGTVTGSRSGAVRNTTGAGGAGGRGGNGGVGPNGGAGAGTPGWQEEHSFAGNGGNGGGFALMSASLTDITVVGNRTGAGGRGGHGGNAGSPEALAGPGTNGGYGGSGAGIVLFGVFGLPRATISGGRLADNVTGDGGAGGDGGTGGRYGTGGWGNDGGSGGGLVVNHPRAADIDHLTITGNRTGAGGEGGQVQVVGATEGIPGKRGTGGGISAGPFKYDPALLKATDLTVSGNRPNNCTGLPTVC</sequence>
<organism evidence="2 3">
    <name type="scientific">Saccharothrix espanaensis (strain ATCC 51144 / DSM 44229 / JCM 9112 / NBRC 15066 / NRRL 15764)</name>
    <dbReference type="NCBI Taxonomy" id="1179773"/>
    <lineage>
        <taxon>Bacteria</taxon>
        <taxon>Bacillati</taxon>
        <taxon>Actinomycetota</taxon>
        <taxon>Actinomycetes</taxon>
        <taxon>Pseudonocardiales</taxon>
        <taxon>Pseudonocardiaceae</taxon>
        <taxon>Saccharothrix</taxon>
    </lineage>
</organism>
<accession>K0K1E8</accession>
<dbReference type="PATRIC" id="fig|1179773.3.peg.3376"/>
<name>K0K1E8_SACES</name>
<dbReference type="KEGG" id="sesp:BN6_33790"/>
<dbReference type="HOGENOM" id="CLU_535048_0_0_11"/>
<dbReference type="eggNOG" id="COG3210">
    <property type="taxonomic scope" value="Bacteria"/>
</dbReference>
<dbReference type="BioCyc" id="SESP1179773:BN6_RS16370-MONOMER"/>
<dbReference type="Proteomes" id="UP000006281">
    <property type="component" value="Chromosome"/>
</dbReference>
<feature type="compositionally biased region" description="Gly residues" evidence="1">
    <location>
        <begin position="266"/>
        <end position="278"/>
    </location>
</feature>
<dbReference type="RefSeq" id="WP_015100791.1">
    <property type="nucleotide sequence ID" value="NC_019673.1"/>
</dbReference>
<dbReference type="STRING" id="1179773.BN6_33790"/>
<reference evidence="2 3" key="1">
    <citation type="journal article" date="2012" name="BMC Genomics">
        <title>Complete genome sequence of Saccharothrix espanaensis DSM 44229T and comparison to the other completely sequenced Pseudonocardiaceae.</title>
        <authorList>
            <person name="Strobel T."/>
            <person name="Al-Dilaimi A."/>
            <person name="Blom J."/>
            <person name="Gessner A."/>
            <person name="Kalinowski J."/>
            <person name="Luzhetska M."/>
            <person name="Puhler A."/>
            <person name="Szczepanowski R."/>
            <person name="Bechthold A."/>
            <person name="Ruckert C."/>
        </authorList>
    </citation>
    <scope>NUCLEOTIDE SEQUENCE [LARGE SCALE GENOMIC DNA]</scope>
    <source>
        <strain evidence="3">ATCC 51144 / DSM 44229 / JCM 9112 / NBRC 15066 / NRRL 15764</strain>
    </source>
</reference>
<evidence type="ECO:0000313" key="2">
    <source>
        <dbReference type="EMBL" id="CCH30679.1"/>
    </source>
</evidence>
<dbReference type="EMBL" id="HE804045">
    <property type="protein sequence ID" value="CCH30679.1"/>
    <property type="molecule type" value="Genomic_DNA"/>
</dbReference>
<evidence type="ECO:0000313" key="3">
    <source>
        <dbReference type="Proteomes" id="UP000006281"/>
    </source>
</evidence>
<feature type="compositionally biased region" description="Gly residues" evidence="1">
    <location>
        <begin position="323"/>
        <end position="346"/>
    </location>
</feature>
<keyword evidence="3" id="KW-1185">Reference proteome</keyword>
<dbReference type="OrthoDB" id="3403180at2"/>